<dbReference type="HOGENOM" id="CLU_066846_1_0_6"/>
<dbReference type="eggNOG" id="ENOG502ZBY8">
    <property type="taxonomic scope" value="Bacteria"/>
</dbReference>
<dbReference type="Proteomes" id="UP000029986">
    <property type="component" value="Chromosome"/>
</dbReference>
<dbReference type="EMBL" id="CP009706">
    <property type="protein sequence ID" value="AIU74097.1"/>
    <property type="molecule type" value="Genomic_DNA"/>
</dbReference>
<dbReference type="PATRIC" id="fig|1453496.5.peg.3694"/>
<dbReference type="Pfam" id="PF05929">
    <property type="entry name" value="Phage_GPO"/>
    <property type="match status" value="1"/>
</dbReference>
<accession>A0A097R5X1</accession>
<gene>
    <name evidence="1" type="ORF">AT03_17970</name>
</gene>
<reference evidence="1 2" key="1">
    <citation type="journal article" date="2014" name="Gut Pathog.">
        <title>Gene clusters of Hafnia alvei strain FB1 important in survival and pathogenesis: a draft genome perspective.</title>
        <authorList>
            <person name="Tan J.Y."/>
            <person name="Yin W.F."/>
            <person name="Chan K.G."/>
        </authorList>
    </citation>
    <scope>NUCLEOTIDE SEQUENCE [LARGE SCALE GENOMIC DNA]</scope>
    <source>
        <strain evidence="1 2">FB1</strain>
    </source>
</reference>
<keyword evidence="2" id="KW-1185">Reference proteome</keyword>
<organism evidence="1 2">
    <name type="scientific">Hafnia alvei FB1</name>
    <dbReference type="NCBI Taxonomy" id="1453496"/>
    <lineage>
        <taxon>Bacteria</taxon>
        <taxon>Pseudomonadati</taxon>
        <taxon>Pseudomonadota</taxon>
        <taxon>Gammaproteobacteria</taxon>
        <taxon>Enterobacterales</taxon>
        <taxon>Hafniaceae</taxon>
        <taxon>Hafnia</taxon>
    </lineage>
</organism>
<protein>
    <submittedName>
        <fullName evidence="1">Phage capsid scaffolding protein</fullName>
    </submittedName>
</protein>
<dbReference type="RefSeq" id="WP_025800319.1">
    <property type="nucleotide sequence ID" value="NZ_CP009706.1"/>
</dbReference>
<dbReference type="AlphaFoldDB" id="A0A097R5X1"/>
<evidence type="ECO:0000313" key="2">
    <source>
        <dbReference type="Proteomes" id="UP000029986"/>
    </source>
</evidence>
<sequence length="279" mass="30426">MSATTKPTRKKFRVAVSGATVDGREIRPDHLRDAAASYSQDVYGARVNIEHYLSPYPASDFGAMGDVTALSAEDITEGPLAGRTALYAEIEPSAQMKALTDAGKKVFSSIELHPQFALNGKAYVVGLAMTDTPASLGTERLKFAAQQRQQVQAFNKQQGESAMFSDAIEAEVIELAEQRSEEGKQWFSRVMGILTKNHKTESEQFSQVRQVVESVTTSQAELIDQVEELTSQRTEDAQTIQKLSSDLESLKGTLALQDANTFNRQPAQGGNSGVEQANF</sequence>
<dbReference type="OrthoDB" id="5625143at2"/>
<name>A0A097R5X1_HAFAL</name>
<evidence type="ECO:0000313" key="1">
    <source>
        <dbReference type="EMBL" id="AIU74097.1"/>
    </source>
</evidence>
<dbReference type="KEGG" id="hav:AT03_17970"/>
<dbReference type="InterPro" id="IPR009228">
    <property type="entry name" value="Capsid_scaffold_GpO"/>
</dbReference>
<proteinExistence type="predicted"/>